<name>A0AAN9XGB3_PSOTE</name>
<organism evidence="6 7">
    <name type="scientific">Psophocarpus tetragonolobus</name>
    <name type="common">Winged bean</name>
    <name type="synonym">Dolichos tetragonolobus</name>
    <dbReference type="NCBI Taxonomy" id="3891"/>
    <lineage>
        <taxon>Eukaryota</taxon>
        <taxon>Viridiplantae</taxon>
        <taxon>Streptophyta</taxon>
        <taxon>Embryophyta</taxon>
        <taxon>Tracheophyta</taxon>
        <taxon>Spermatophyta</taxon>
        <taxon>Magnoliopsida</taxon>
        <taxon>eudicotyledons</taxon>
        <taxon>Gunneridae</taxon>
        <taxon>Pentapetalae</taxon>
        <taxon>rosids</taxon>
        <taxon>fabids</taxon>
        <taxon>Fabales</taxon>
        <taxon>Fabaceae</taxon>
        <taxon>Papilionoideae</taxon>
        <taxon>50 kb inversion clade</taxon>
        <taxon>NPAAA clade</taxon>
        <taxon>indigoferoid/millettioid clade</taxon>
        <taxon>Phaseoleae</taxon>
        <taxon>Psophocarpus</taxon>
    </lineage>
</organism>
<dbReference type="Proteomes" id="UP001386955">
    <property type="component" value="Unassembled WGS sequence"/>
</dbReference>
<dbReference type="GO" id="GO:0000981">
    <property type="term" value="F:DNA-binding transcription factor activity, RNA polymerase II-specific"/>
    <property type="evidence" value="ECO:0007669"/>
    <property type="project" value="TreeGrafter"/>
</dbReference>
<dbReference type="PANTHER" id="PTHR13935:SF134">
    <property type="entry name" value="TRANSCRIPTION FACTOR BHLH FAMILY-RELATED"/>
    <property type="match status" value="1"/>
</dbReference>
<keyword evidence="7" id="KW-1185">Reference proteome</keyword>
<feature type="domain" description="BHLH" evidence="5">
    <location>
        <begin position="45"/>
        <end position="97"/>
    </location>
</feature>
<protein>
    <recommendedName>
        <fullName evidence="5">BHLH domain-containing protein</fullName>
    </recommendedName>
</protein>
<evidence type="ECO:0000256" key="1">
    <source>
        <dbReference type="ARBA" id="ARBA00004123"/>
    </source>
</evidence>
<evidence type="ECO:0000256" key="3">
    <source>
        <dbReference type="ARBA" id="ARBA00023163"/>
    </source>
</evidence>
<dbReference type="Pfam" id="PF00010">
    <property type="entry name" value="HLH"/>
    <property type="match status" value="1"/>
</dbReference>
<evidence type="ECO:0000313" key="7">
    <source>
        <dbReference type="Proteomes" id="UP001386955"/>
    </source>
</evidence>
<dbReference type="InterPro" id="IPR036638">
    <property type="entry name" value="HLH_DNA-bd_sf"/>
</dbReference>
<dbReference type="GO" id="GO:0000977">
    <property type="term" value="F:RNA polymerase II transcription regulatory region sequence-specific DNA binding"/>
    <property type="evidence" value="ECO:0007669"/>
    <property type="project" value="TreeGrafter"/>
</dbReference>
<dbReference type="InterPro" id="IPR015660">
    <property type="entry name" value="MASH1/Ascl1a-like"/>
</dbReference>
<gene>
    <name evidence="6" type="ORF">VNO78_19462</name>
</gene>
<comment type="subcellular location">
    <subcellularLocation>
        <location evidence="1">Nucleus</location>
    </subcellularLocation>
</comment>
<proteinExistence type="predicted"/>
<dbReference type="AlphaFoldDB" id="A0AAN9XGB3"/>
<keyword evidence="3" id="KW-0804">Transcription</keyword>
<evidence type="ECO:0000313" key="6">
    <source>
        <dbReference type="EMBL" id="KAK7391101.1"/>
    </source>
</evidence>
<evidence type="ECO:0000256" key="2">
    <source>
        <dbReference type="ARBA" id="ARBA00023015"/>
    </source>
</evidence>
<comment type="caution">
    <text evidence="6">The sequence shown here is derived from an EMBL/GenBank/DDBJ whole genome shotgun (WGS) entry which is preliminary data.</text>
</comment>
<sequence>MLSERDTYIIEQDLILRQESVEGSDPRQKMAEENQHIILATSDNDEKIIRREVEKQRRTYMSILCASLRSSLPFDLIKGKRSASDHIGEAVNYIKILKQNISALQIKRDRLKEMVNSSSVKTGVEPDHSGSIVKCVNINLIPGGVEIAMCSGFKKGSSPLSELMEILLQEGCDVVSCVSTHANGRIFYTVKSEVEDLTRLDLDKLQNKLDQAILSSR</sequence>
<dbReference type="InterPro" id="IPR011598">
    <property type="entry name" value="bHLH_dom"/>
</dbReference>
<dbReference type="SUPFAM" id="SSF47459">
    <property type="entry name" value="HLH, helix-loop-helix DNA-binding domain"/>
    <property type="match status" value="1"/>
</dbReference>
<dbReference type="GO" id="GO:0090575">
    <property type="term" value="C:RNA polymerase II transcription regulator complex"/>
    <property type="evidence" value="ECO:0007669"/>
    <property type="project" value="TreeGrafter"/>
</dbReference>
<dbReference type="PROSITE" id="PS50888">
    <property type="entry name" value="BHLH"/>
    <property type="match status" value="1"/>
</dbReference>
<dbReference type="PANTHER" id="PTHR13935">
    <property type="entry name" value="ACHAETE-SCUTE TRANSCRIPTION FACTOR-RELATED"/>
    <property type="match status" value="1"/>
</dbReference>
<evidence type="ECO:0000259" key="5">
    <source>
        <dbReference type="PROSITE" id="PS50888"/>
    </source>
</evidence>
<dbReference type="GO" id="GO:0046983">
    <property type="term" value="F:protein dimerization activity"/>
    <property type="evidence" value="ECO:0007669"/>
    <property type="project" value="InterPro"/>
</dbReference>
<accession>A0AAN9XGB3</accession>
<keyword evidence="2" id="KW-0805">Transcription regulation</keyword>
<keyword evidence="4" id="KW-0539">Nucleus</keyword>
<reference evidence="6 7" key="1">
    <citation type="submission" date="2024-01" db="EMBL/GenBank/DDBJ databases">
        <title>The genomes of 5 underutilized Papilionoideae crops provide insights into root nodulation and disease resistanc.</title>
        <authorList>
            <person name="Jiang F."/>
        </authorList>
    </citation>
    <scope>NUCLEOTIDE SEQUENCE [LARGE SCALE GENOMIC DNA]</scope>
    <source>
        <strain evidence="6">DUOXIRENSHENG_FW03</strain>
        <tissue evidence="6">Leaves</tissue>
    </source>
</reference>
<evidence type="ECO:0000256" key="4">
    <source>
        <dbReference type="ARBA" id="ARBA00023242"/>
    </source>
</evidence>
<dbReference type="Gene3D" id="4.10.280.10">
    <property type="entry name" value="Helix-loop-helix DNA-binding domain"/>
    <property type="match status" value="1"/>
</dbReference>
<dbReference type="EMBL" id="JAYMYS010000005">
    <property type="protein sequence ID" value="KAK7391101.1"/>
    <property type="molecule type" value="Genomic_DNA"/>
</dbReference>